<sequence length="413" mass="45835">MEMAAAAPSSWEDLPPDLLGLVLLRLPSLVDRVHLRAVCRPWRAGAHAKRQPVLPPPLPWLAFRDGGLVDLHGARVRCAPILREGVDFGYLVVDNLAFLVHNDGACSVMNPLSGSTLPLPKLAPAVRCALDESEFYNQSYIRKTHEKVILSSPLDSTLDPLVATLIMEGNGIAVSTCKQHDAITISLGPDPDCPRVLLKIEDIAFLHGKLYALTPKEGLHVIELDAGRLSELKSSSGFLQCIAEDPKQQQIYSYRAGTGPAYVMRYLAESNGRLLMMRRWMSYLQNARLGDHNRNDRTVRFEVFMADLTTLPGRWTKVDSLDGQAIFLGSECSQSVLASQCAGGVQKDCIYYMDRVFDYNPSKEYFGPCVDPLGNSGVYNMRDGEITPLLPEATMTELRHKRQFATWFFPADA</sequence>
<dbReference type="Pfam" id="PF03478">
    <property type="entry name" value="Beta-prop_KIB1-4"/>
    <property type="match status" value="1"/>
</dbReference>
<feature type="domain" description="KIB1-4 beta-propeller" evidence="1">
    <location>
        <begin position="98"/>
        <end position="380"/>
    </location>
</feature>
<protein>
    <recommendedName>
        <fullName evidence="1">KIB1-4 beta-propeller domain-containing protein</fullName>
    </recommendedName>
</protein>
<proteinExistence type="predicted"/>
<dbReference type="EMBL" id="GBRH01260134">
    <property type="protein sequence ID" value="JAD37761.1"/>
    <property type="molecule type" value="Transcribed_RNA"/>
</dbReference>
<dbReference type="AlphaFoldDB" id="A0A0A8ZG24"/>
<dbReference type="InterPro" id="IPR036047">
    <property type="entry name" value="F-box-like_dom_sf"/>
</dbReference>
<dbReference type="Gene3D" id="1.20.1280.50">
    <property type="match status" value="1"/>
</dbReference>
<dbReference type="PANTHER" id="PTHR33110:SF143">
    <property type="entry name" value="F-BOX DOMAIN CONTAINING PROTEIN, EXPRESSED"/>
    <property type="match status" value="1"/>
</dbReference>
<dbReference type="InterPro" id="IPR005174">
    <property type="entry name" value="KIB1-4_b-propeller"/>
</dbReference>
<dbReference type="SUPFAM" id="SSF81383">
    <property type="entry name" value="F-box domain"/>
    <property type="match status" value="1"/>
</dbReference>
<dbReference type="PANTHER" id="PTHR33110">
    <property type="entry name" value="F-BOX/KELCH-REPEAT PROTEIN-RELATED"/>
    <property type="match status" value="1"/>
</dbReference>
<reference evidence="2" key="1">
    <citation type="submission" date="2014-09" db="EMBL/GenBank/DDBJ databases">
        <authorList>
            <person name="Magalhaes I.L.F."/>
            <person name="Oliveira U."/>
            <person name="Santos F.R."/>
            <person name="Vidigal T.H.D.A."/>
            <person name="Brescovit A.D."/>
            <person name="Santos A.J."/>
        </authorList>
    </citation>
    <scope>NUCLEOTIDE SEQUENCE</scope>
    <source>
        <tissue evidence="2">Shoot tissue taken approximately 20 cm above the soil surface</tissue>
    </source>
</reference>
<organism evidence="2">
    <name type="scientific">Arundo donax</name>
    <name type="common">Giant reed</name>
    <name type="synonym">Donax arundinaceus</name>
    <dbReference type="NCBI Taxonomy" id="35708"/>
    <lineage>
        <taxon>Eukaryota</taxon>
        <taxon>Viridiplantae</taxon>
        <taxon>Streptophyta</taxon>
        <taxon>Embryophyta</taxon>
        <taxon>Tracheophyta</taxon>
        <taxon>Spermatophyta</taxon>
        <taxon>Magnoliopsida</taxon>
        <taxon>Liliopsida</taxon>
        <taxon>Poales</taxon>
        <taxon>Poaceae</taxon>
        <taxon>PACMAD clade</taxon>
        <taxon>Arundinoideae</taxon>
        <taxon>Arundineae</taxon>
        <taxon>Arundo</taxon>
    </lineage>
</organism>
<evidence type="ECO:0000259" key="1">
    <source>
        <dbReference type="Pfam" id="PF03478"/>
    </source>
</evidence>
<reference evidence="2" key="2">
    <citation type="journal article" date="2015" name="Data Brief">
        <title>Shoot transcriptome of the giant reed, Arundo donax.</title>
        <authorList>
            <person name="Barrero R.A."/>
            <person name="Guerrero F.D."/>
            <person name="Moolhuijzen P."/>
            <person name="Goolsby J.A."/>
            <person name="Tidwell J."/>
            <person name="Bellgard S.E."/>
            <person name="Bellgard M.I."/>
        </authorList>
    </citation>
    <scope>NUCLEOTIDE SEQUENCE</scope>
    <source>
        <tissue evidence="2">Shoot tissue taken approximately 20 cm above the soil surface</tissue>
    </source>
</reference>
<name>A0A0A8ZG24_ARUDO</name>
<accession>A0A0A8ZG24</accession>
<evidence type="ECO:0000313" key="2">
    <source>
        <dbReference type="EMBL" id="JAD37761.1"/>
    </source>
</evidence>